<evidence type="ECO:0000256" key="1">
    <source>
        <dbReference type="SAM" id="Phobius"/>
    </source>
</evidence>
<dbReference type="InterPro" id="IPR007730">
    <property type="entry name" value="SPOR-like_dom"/>
</dbReference>
<dbReference type="Pfam" id="PF05036">
    <property type="entry name" value="SPOR"/>
    <property type="match status" value="1"/>
</dbReference>
<feature type="domain" description="SPOR" evidence="2">
    <location>
        <begin position="148"/>
        <end position="227"/>
    </location>
</feature>
<evidence type="ECO:0000259" key="2">
    <source>
        <dbReference type="PROSITE" id="PS51724"/>
    </source>
</evidence>
<organism evidence="3">
    <name type="scientific">hydrothermal vent metagenome</name>
    <dbReference type="NCBI Taxonomy" id="652676"/>
    <lineage>
        <taxon>unclassified sequences</taxon>
        <taxon>metagenomes</taxon>
        <taxon>ecological metagenomes</taxon>
    </lineage>
</organism>
<keyword evidence="1" id="KW-0812">Transmembrane</keyword>
<feature type="transmembrane region" description="Helical" evidence="1">
    <location>
        <begin position="24"/>
        <end position="45"/>
    </location>
</feature>
<dbReference type="InterPro" id="IPR036680">
    <property type="entry name" value="SPOR-like_sf"/>
</dbReference>
<dbReference type="SUPFAM" id="SSF110997">
    <property type="entry name" value="Sporulation related repeat"/>
    <property type="match status" value="1"/>
</dbReference>
<proteinExistence type="predicted"/>
<keyword evidence="1" id="KW-1133">Transmembrane helix</keyword>
<protein>
    <submittedName>
        <fullName evidence="3">Membrane protein</fullName>
    </submittedName>
</protein>
<dbReference type="PROSITE" id="PS51724">
    <property type="entry name" value="SPOR"/>
    <property type="match status" value="1"/>
</dbReference>
<keyword evidence="1" id="KW-0472">Membrane</keyword>
<sequence>MDEKNKLNDIILTSDSMGSNSKKVILAVATLGVILIIVVILMNSLTSNDQNLPQATQTQTTTLPTAPKANEELAEEPLFEDVKVEKEQPASNEDLDRIAQKLKEETKEVETIEPLPQQHIVRSKPIIKQPKEVHKAKPEPKPVVKKVQSHTKQHFVQVGSFSHYKPNKKFLKSITDSGFHYTFRAVVVNGKKVNKVLVGPFKTRKDAKDALKTIRRNVIKGAFLVEI</sequence>
<dbReference type="AlphaFoldDB" id="A0A1W1D527"/>
<name>A0A1W1D527_9ZZZZ</name>
<dbReference type="EMBL" id="FPHP01000045">
    <property type="protein sequence ID" value="SFV75733.1"/>
    <property type="molecule type" value="Genomic_DNA"/>
</dbReference>
<accession>A0A1W1D527</accession>
<dbReference type="GO" id="GO:0042834">
    <property type="term" value="F:peptidoglycan binding"/>
    <property type="evidence" value="ECO:0007669"/>
    <property type="project" value="InterPro"/>
</dbReference>
<evidence type="ECO:0000313" key="3">
    <source>
        <dbReference type="EMBL" id="SFV75733.1"/>
    </source>
</evidence>
<dbReference type="Gene3D" id="3.30.70.1070">
    <property type="entry name" value="Sporulation related repeat"/>
    <property type="match status" value="1"/>
</dbReference>
<reference evidence="3" key="1">
    <citation type="submission" date="2016-10" db="EMBL/GenBank/DDBJ databases">
        <authorList>
            <person name="de Groot N.N."/>
        </authorList>
    </citation>
    <scope>NUCLEOTIDE SEQUENCE</scope>
</reference>
<gene>
    <name evidence="3" type="ORF">MNB_SM-3-1170</name>
</gene>